<dbReference type="PRINTS" id="PR00759">
    <property type="entry name" value="BASICPTASE"/>
</dbReference>
<keyword evidence="1" id="KW-0646">Protease inhibitor</keyword>
<dbReference type="InterPro" id="IPR036880">
    <property type="entry name" value="Kunitz_BPTI_sf"/>
</dbReference>
<feature type="region of interest" description="Disordered" evidence="4">
    <location>
        <begin position="57"/>
        <end position="79"/>
    </location>
</feature>
<dbReference type="AlphaFoldDB" id="A0A4X2KHA9"/>
<proteinExistence type="predicted"/>
<evidence type="ECO:0000313" key="6">
    <source>
        <dbReference type="Ensembl" id="ENSVURP00010011228.1"/>
    </source>
</evidence>
<evidence type="ECO:0000256" key="3">
    <source>
        <dbReference type="ARBA" id="ARBA00023157"/>
    </source>
</evidence>
<dbReference type="GeneTree" id="ENSGT01150000288132"/>
<reference evidence="7" key="1">
    <citation type="submission" date="2018-12" db="EMBL/GenBank/DDBJ databases">
        <authorList>
            <person name="Yazar S."/>
        </authorList>
    </citation>
    <scope>NUCLEOTIDE SEQUENCE [LARGE SCALE GENOMIC DNA]</scope>
</reference>
<dbReference type="SUPFAM" id="SSF57362">
    <property type="entry name" value="BPTI-like"/>
    <property type="match status" value="1"/>
</dbReference>
<accession>A0A4X2KHA9</accession>
<dbReference type="Pfam" id="PF00014">
    <property type="entry name" value="Kunitz_BPTI"/>
    <property type="match status" value="1"/>
</dbReference>
<reference evidence="6" key="3">
    <citation type="submission" date="2025-09" db="UniProtKB">
        <authorList>
            <consortium name="Ensembl"/>
        </authorList>
    </citation>
    <scope>IDENTIFICATION</scope>
</reference>
<evidence type="ECO:0000313" key="7">
    <source>
        <dbReference type="Proteomes" id="UP000314987"/>
    </source>
</evidence>
<keyword evidence="7" id="KW-1185">Reference proteome</keyword>
<dbReference type="Proteomes" id="UP000314987">
    <property type="component" value="Unassembled WGS sequence"/>
</dbReference>
<keyword evidence="2" id="KW-0722">Serine protease inhibitor</keyword>
<dbReference type="OMA" id="NICQLPV"/>
<organism evidence="6 7">
    <name type="scientific">Vombatus ursinus</name>
    <name type="common">Common wombat</name>
    <dbReference type="NCBI Taxonomy" id="29139"/>
    <lineage>
        <taxon>Eukaryota</taxon>
        <taxon>Metazoa</taxon>
        <taxon>Chordata</taxon>
        <taxon>Craniata</taxon>
        <taxon>Vertebrata</taxon>
        <taxon>Euteleostomi</taxon>
        <taxon>Mammalia</taxon>
        <taxon>Metatheria</taxon>
        <taxon>Diprotodontia</taxon>
        <taxon>Vombatidae</taxon>
        <taxon>Vombatus</taxon>
    </lineage>
</organism>
<dbReference type="InterPro" id="IPR002223">
    <property type="entry name" value="Kunitz_BPTI"/>
</dbReference>
<dbReference type="PANTHER" id="PTHR47247:SF1">
    <property type="entry name" value="KUNITZ-TYPE PROTEASE INHIBITOR 2"/>
    <property type="match status" value="1"/>
</dbReference>
<sequence length="79" mass="8754">RPDMDSDLTTMQGPCRAFTPRWYYDFKSNTCGLFLYGGCGGNNNNFQSKTDCLETCSGKSKPENSLDIWTQSSPRLGAA</sequence>
<dbReference type="InterPro" id="IPR020901">
    <property type="entry name" value="Prtase_inh_Kunz-CS"/>
</dbReference>
<dbReference type="FunFam" id="4.10.410.10:FF:000020">
    <property type="entry name" value="Collagen, type VI, alpha 3"/>
    <property type="match status" value="1"/>
</dbReference>
<evidence type="ECO:0000256" key="1">
    <source>
        <dbReference type="ARBA" id="ARBA00022690"/>
    </source>
</evidence>
<protein>
    <recommendedName>
        <fullName evidence="5">BPTI/Kunitz inhibitor domain-containing protein</fullName>
    </recommendedName>
</protein>
<feature type="compositionally biased region" description="Polar residues" evidence="4">
    <location>
        <begin position="67"/>
        <end position="79"/>
    </location>
</feature>
<dbReference type="PROSITE" id="PS50279">
    <property type="entry name" value="BPTI_KUNITZ_2"/>
    <property type="match status" value="1"/>
</dbReference>
<dbReference type="Gene3D" id="4.10.410.10">
    <property type="entry name" value="Pancreatic trypsin inhibitor Kunitz domain"/>
    <property type="match status" value="1"/>
</dbReference>
<dbReference type="STRING" id="29139.ENSVURP00010011228"/>
<dbReference type="PANTHER" id="PTHR47247">
    <property type="entry name" value="KUNITZ-TYPE PROTEASE INHIBITOR 2"/>
    <property type="match status" value="1"/>
</dbReference>
<dbReference type="PROSITE" id="PS00280">
    <property type="entry name" value="BPTI_KUNITZ_1"/>
    <property type="match status" value="1"/>
</dbReference>
<dbReference type="GO" id="GO:0004867">
    <property type="term" value="F:serine-type endopeptidase inhibitor activity"/>
    <property type="evidence" value="ECO:0007669"/>
    <property type="project" value="UniProtKB-KW"/>
</dbReference>
<keyword evidence="3" id="KW-1015">Disulfide bond</keyword>
<name>A0A4X2KHA9_VOMUR</name>
<dbReference type="Ensembl" id="ENSVURT00010012754.1">
    <property type="protein sequence ID" value="ENSVURP00010011228.1"/>
    <property type="gene ID" value="ENSVURG00010008676.1"/>
</dbReference>
<feature type="domain" description="BPTI/Kunitz inhibitor" evidence="5">
    <location>
        <begin position="6"/>
        <end position="56"/>
    </location>
</feature>
<dbReference type="SMART" id="SM00131">
    <property type="entry name" value="KU"/>
    <property type="match status" value="1"/>
</dbReference>
<evidence type="ECO:0000256" key="4">
    <source>
        <dbReference type="SAM" id="MobiDB-lite"/>
    </source>
</evidence>
<evidence type="ECO:0000256" key="2">
    <source>
        <dbReference type="ARBA" id="ARBA00022900"/>
    </source>
</evidence>
<reference evidence="6" key="2">
    <citation type="submission" date="2025-08" db="UniProtKB">
        <authorList>
            <consortium name="Ensembl"/>
        </authorList>
    </citation>
    <scope>IDENTIFICATION</scope>
</reference>
<evidence type="ECO:0000259" key="5">
    <source>
        <dbReference type="PROSITE" id="PS50279"/>
    </source>
</evidence>